<comment type="similarity">
    <text evidence="1">Belongs to the AB hydrolase superfamily. AB hydrolase 2 family.</text>
</comment>
<reference evidence="4 5" key="1">
    <citation type="submission" date="2018-10" db="EMBL/GenBank/DDBJ databases">
        <authorList>
            <person name="Chen W.-M."/>
        </authorList>
    </citation>
    <scope>NUCLEOTIDE SEQUENCE [LARGE SCALE GENOMIC DNA]</scope>
    <source>
        <strain evidence="4 5">THS-13</strain>
    </source>
</reference>
<accession>A0A3N0VP83</accession>
<protein>
    <submittedName>
        <fullName evidence="4">Carboxylesterase</fullName>
    </submittedName>
</protein>
<dbReference type="PANTHER" id="PTHR10655">
    <property type="entry name" value="LYSOPHOSPHOLIPASE-RELATED"/>
    <property type="match status" value="1"/>
</dbReference>
<dbReference type="GO" id="GO:0016787">
    <property type="term" value="F:hydrolase activity"/>
    <property type="evidence" value="ECO:0007669"/>
    <property type="project" value="UniProtKB-KW"/>
</dbReference>
<dbReference type="SUPFAM" id="SSF53474">
    <property type="entry name" value="alpha/beta-Hydrolases"/>
    <property type="match status" value="1"/>
</dbReference>
<keyword evidence="5" id="KW-1185">Reference proteome</keyword>
<dbReference type="Gene3D" id="3.40.50.1820">
    <property type="entry name" value="alpha/beta hydrolase"/>
    <property type="match status" value="1"/>
</dbReference>
<dbReference type="RefSeq" id="WP_123210644.1">
    <property type="nucleotide sequence ID" value="NZ_RJVO01000001.1"/>
</dbReference>
<organism evidence="4 5">
    <name type="scientific">Stagnimonas aquatica</name>
    <dbReference type="NCBI Taxonomy" id="2689987"/>
    <lineage>
        <taxon>Bacteria</taxon>
        <taxon>Pseudomonadati</taxon>
        <taxon>Pseudomonadota</taxon>
        <taxon>Gammaproteobacteria</taxon>
        <taxon>Nevskiales</taxon>
        <taxon>Nevskiaceae</taxon>
        <taxon>Stagnimonas</taxon>
    </lineage>
</organism>
<evidence type="ECO:0000259" key="3">
    <source>
        <dbReference type="Pfam" id="PF02230"/>
    </source>
</evidence>
<proteinExistence type="inferred from homology"/>
<dbReference type="Pfam" id="PF02230">
    <property type="entry name" value="Abhydrolase_2"/>
    <property type="match status" value="1"/>
</dbReference>
<evidence type="ECO:0000256" key="1">
    <source>
        <dbReference type="ARBA" id="ARBA00006499"/>
    </source>
</evidence>
<evidence type="ECO:0000256" key="2">
    <source>
        <dbReference type="ARBA" id="ARBA00022801"/>
    </source>
</evidence>
<name>A0A3N0VP83_9GAMM</name>
<comment type="caution">
    <text evidence="4">The sequence shown here is derived from an EMBL/GenBank/DDBJ whole genome shotgun (WGS) entry which is preliminary data.</text>
</comment>
<dbReference type="PANTHER" id="PTHR10655:SF17">
    <property type="entry name" value="LYSOPHOSPHOLIPASE-LIKE PROTEIN 1"/>
    <property type="match status" value="1"/>
</dbReference>
<evidence type="ECO:0000313" key="5">
    <source>
        <dbReference type="Proteomes" id="UP000282106"/>
    </source>
</evidence>
<sequence>MRRIETPDSVILQPDAPQTATVIWLHGLGADGHDFVPIVPELGLGKEHGIKFVFPHATVRPVTINNGYPMRAWYDILSLTRMEKQDVAGTQASAARIAGLLDAERAAGIASERLILAGFSQGCAMTLYTGLRYPQRLGGLLALSGYLPLHESLAAEASPANRDVPILMCHGQYDPVLPLVLGKSSAEILGAAGYSVDWREYPMQHQVCPEEIDDIGAFLRARLA</sequence>
<keyword evidence="2" id="KW-0378">Hydrolase</keyword>
<feature type="domain" description="Phospholipase/carboxylesterase/thioesterase" evidence="3">
    <location>
        <begin position="9"/>
        <end position="221"/>
    </location>
</feature>
<dbReference type="EMBL" id="RJVO01000001">
    <property type="protein sequence ID" value="ROH93788.1"/>
    <property type="molecule type" value="Genomic_DNA"/>
</dbReference>
<dbReference type="InParanoid" id="A0A3N0VP83"/>
<evidence type="ECO:0000313" key="4">
    <source>
        <dbReference type="EMBL" id="ROH93788.1"/>
    </source>
</evidence>
<dbReference type="InterPro" id="IPR050565">
    <property type="entry name" value="LYPA1-2/EST-like"/>
</dbReference>
<dbReference type="AlphaFoldDB" id="A0A3N0VP83"/>
<dbReference type="InterPro" id="IPR029058">
    <property type="entry name" value="AB_hydrolase_fold"/>
</dbReference>
<gene>
    <name evidence="4" type="ORF">ED208_04495</name>
</gene>
<dbReference type="InterPro" id="IPR003140">
    <property type="entry name" value="PLipase/COase/thioEstase"/>
</dbReference>
<dbReference type="Proteomes" id="UP000282106">
    <property type="component" value="Unassembled WGS sequence"/>
</dbReference>